<evidence type="ECO:0000313" key="2">
    <source>
        <dbReference type="Proteomes" id="UP000516349"/>
    </source>
</evidence>
<dbReference type="KEGG" id="ebla:JGUZn3_07960"/>
<evidence type="ECO:0000313" key="1">
    <source>
        <dbReference type="EMBL" id="QNT78029.1"/>
    </source>
</evidence>
<protein>
    <submittedName>
        <fullName evidence="1">Uncharacterized protein</fullName>
    </submittedName>
</protein>
<sequence length="133" mass="15231">MLGGKGFSFHLLYHSVLVSFSHFTEIKTYSHGGGSHEGGTWSLHHKLQHSRYKYETSRKGEGLKPYSLAHIPWKGIKGIKGTLFYSCKDFALIKEHHYLLLQGCPYRVALARGWLVILTRGQKDCSNFFLLIY</sequence>
<dbReference type="AlphaFoldDB" id="A0A7H1NQG9"/>
<reference evidence="1 2" key="1">
    <citation type="submission" date="2020-08" db="EMBL/GenBank/DDBJ databases">
        <title>Complete genome sequence of Entomobacter blattae G55GP.</title>
        <authorList>
            <person name="Poehlein A."/>
            <person name="Guzman J."/>
            <person name="Daniel R."/>
            <person name="Vilcinskas A."/>
        </authorList>
    </citation>
    <scope>NUCLEOTIDE SEQUENCE [LARGE SCALE GENOMIC DNA]</scope>
    <source>
        <strain evidence="1 2">G55GP</strain>
    </source>
</reference>
<dbReference type="EMBL" id="CP060244">
    <property type="protein sequence ID" value="QNT78029.1"/>
    <property type="molecule type" value="Genomic_DNA"/>
</dbReference>
<proteinExistence type="predicted"/>
<organism evidence="1 2">
    <name type="scientific">Entomobacter blattae</name>
    <dbReference type="NCBI Taxonomy" id="2762277"/>
    <lineage>
        <taxon>Bacteria</taxon>
        <taxon>Pseudomonadati</taxon>
        <taxon>Pseudomonadota</taxon>
        <taxon>Alphaproteobacteria</taxon>
        <taxon>Acetobacterales</taxon>
        <taxon>Acetobacteraceae</taxon>
        <taxon>Entomobacter</taxon>
    </lineage>
</organism>
<dbReference type="Proteomes" id="UP000516349">
    <property type="component" value="Chromosome"/>
</dbReference>
<keyword evidence="2" id="KW-1185">Reference proteome</keyword>
<name>A0A7H1NQG9_9PROT</name>
<accession>A0A7H1NQG9</accession>
<gene>
    <name evidence="1" type="ORF">JGUZn3_07960</name>
</gene>